<reference evidence="2" key="1">
    <citation type="submission" date="2016-09" db="EMBL/GenBank/DDBJ databases">
        <title>Draft genome sequence of a novel species of the family Streptococcaceae isolated from flowers.</title>
        <authorList>
            <person name="Chuah L.-O."/>
            <person name="Yap K.-P."/>
            <person name="Thong K.L."/>
            <person name="Liong M.T."/>
            <person name="Ahmad R."/>
            <person name="Rusul G."/>
        </authorList>
    </citation>
    <scope>NUCLEOTIDE SEQUENCE [LARGE SCALE GENOMIC DNA]</scope>
    <source>
        <strain evidence="2">HibF3</strain>
    </source>
</reference>
<proteinExistence type="predicted"/>
<dbReference type="EMBL" id="MKIQ01000027">
    <property type="protein sequence ID" value="OFI46725.1"/>
    <property type="molecule type" value="Genomic_DNA"/>
</dbReference>
<evidence type="ECO:0000313" key="1">
    <source>
        <dbReference type="EMBL" id="OFI46725.1"/>
    </source>
</evidence>
<gene>
    <name evidence="1" type="ORF">BG262_02700</name>
</gene>
<keyword evidence="2" id="KW-1185">Reference proteome</keyword>
<protein>
    <submittedName>
        <fullName evidence="1">Uncharacterized protein</fullName>
    </submittedName>
</protein>
<dbReference type="Proteomes" id="UP000177273">
    <property type="component" value="Unassembled WGS sequence"/>
</dbReference>
<evidence type="ECO:0000313" key="2">
    <source>
        <dbReference type="Proteomes" id="UP000177273"/>
    </source>
</evidence>
<comment type="caution">
    <text evidence="1">The sequence shown here is derived from an EMBL/GenBank/DDBJ whole genome shotgun (WGS) entry which is preliminary data.</text>
</comment>
<dbReference type="AlphaFoldDB" id="A0A9Q5JG88"/>
<sequence>MPFRTIKIKNRSRALKKQADKFEKLCIKNGYSYEIVIDNTLNLIPRVYDENGKLITSPGSCRIELDDESRILTYEDRCKHRSSILKLALDNLNKSKGDSYEIN</sequence>
<name>A0A9Q5JG88_9LACT</name>
<organism evidence="1 2">
    <name type="scientific">Floricoccus penangensis</name>
    <dbReference type="NCBI Taxonomy" id="1859475"/>
    <lineage>
        <taxon>Bacteria</taxon>
        <taxon>Bacillati</taxon>
        <taxon>Bacillota</taxon>
        <taxon>Bacilli</taxon>
        <taxon>Lactobacillales</taxon>
        <taxon>Streptococcaceae</taxon>
        <taxon>Floricoccus</taxon>
    </lineage>
</organism>
<accession>A0A9Q5JG88</accession>